<keyword evidence="4" id="KW-1003">Cell membrane</keyword>
<feature type="compositionally biased region" description="Low complexity" evidence="11">
    <location>
        <begin position="149"/>
        <end position="160"/>
    </location>
</feature>
<evidence type="ECO:0000256" key="1">
    <source>
        <dbReference type="ARBA" id="ARBA00003929"/>
    </source>
</evidence>
<dbReference type="SUPFAM" id="SSF81321">
    <property type="entry name" value="Family A G protein-coupled receptor-like"/>
    <property type="match status" value="1"/>
</dbReference>
<protein>
    <submittedName>
        <fullName evidence="13">Uncharacterized protein</fullName>
    </submittedName>
</protein>
<dbReference type="EMBL" id="JAULJE010000015">
    <property type="protein sequence ID" value="KAK1334271.1"/>
    <property type="molecule type" value="Genomic_DNA"/>
</dbReference>
<evidence type="ECO:0000256" key="8">
    <source>
        <dbReference type="ARBA" id="ARBA00023136"/>
    </source>
</evidence>
<evidence type="ECO:0000256" key="5">
    <source>
        <dbReference type="ARBA" id="ARBA00022692"/>
    </source>
</evidence>
<reference evidence="13" key="1">
    <citation type="submission" date="2023-06" db="EMBL/GenBank/DDBJ databases">
        <title>Reference genome for the Northern bat (Eptesicus nilssonii), a most northern bat species.</title>
        <authorList>
            <person name="Laine V.N."/>
            <person name="Pulliainen A.T."/>
            <person name="Lilley T.M."/>
        </authorList>
    </citation>
    <scope>NUCLEOTIDE SEQUENCE</scope>
    <source>
        <strain evidence="13">BLF_Eptnil</strain>
        <tissue evidence="13">Kidney</tissue>
    </source>
</reference>
<organism evidence="13 14">
    <name type="scientific">Cnephaeus nilssonii</name>
    <name type="common">Northern bat</name>
    <name type="synonym">Eptesicus nilssonii</name>
    <dbReference type="NCBI Taxonomy" id="3371016"/>
    <lineage>
        <taxon>Eukaryota</taxon>
        <taxon>Metazoa</taxon>
        <taxon>Chordata</taxon>
        <taxon>Craniata</taxon>
        <taxon>Vertebrata</taxon>
        <taxon>Euteleostomi</taxon>
        <taxon>Mammalia</taxon>
        <taxon>Eutheria</taxon>
        <taxon>Laurasiatheria</taxon>
        <taxon>Chiroptera</taxon>
        <taxon>Yangochiroptera</taxon>
        <taxon>Vespertilionidae</taxon>
        <taxon>Cnephaeus</taxon>
    </lineage>
</organism>
<evidence type="ECO:0000256" key="3">
    <source>
        <dbReference type="ARBA" id="ARBA00010663"/>
    </source>
</evidence>
<evidence type="ECO:0000256" key="12">
    <source>
        <dbReference type="SAM" id="Phobius"/>
    </source>
</evidence>
<feature type="compositionally biased region" description="Basic and acidic residues" evidence="11">
    <location>
        <begin position="96"/>
        <end position="112"/>
    </location>
</feature>
<comment type="caution">
    <text evidence="13">The sequence shown here is derived from an EMBL/GenBank/DDBJ whole genome shotgun (WGS) entry which is preliminary data.</text>
</comment>
<dbReference type="PANTHER" id="PTHR48018">
    <property type="entry name" value="OLFACTORY RECEPTOR"/>
    <property type="match status" value="1"/>
</dbReference>
<feature type="region of interest" description="Disordered" evidence="11">
    <location>
        <begin position="92"/>
        <end position="208"/>
    </location>
</feature>
<comment type="function">
    <text evidence="1">Putative odorant or sperm cell receptor.</text>
</comment>
<sequence>MYMKPKSKDSAFNKLIALFYGVVTPMLNPIIYSLRNTEVHGALRKLSSRLNNYRLGGNPGTNSHVGIFWHYNSKTPKPPDKPLMPYMRQRNRLAKRQKEREKGAAEQAEHRQSSVVPEEEQAANKTEEKKEDENIPMDIKETHLEETTESQQTGEEGTSTPEDKESGWEGVGSMTEERTSDSNTGLENNCATVEEPPPDPIPEDERKEQMLPCFMYSKSFCK</sequence>
<feature type="compositionally biased region" description="Polar residues" evidence="11">
    <location>
        <begin position="181"/>
        <end position="191"/>
    </location>
</feature>
<dbReference type="GO" id="GO:0005886">
    <property type="term" value="C:plasma membrane"/>
    <property type="evidence" value="ECO:0007669"/>
    <property type="project" value="UniProtKB-SubCell"/>
</dbReference>
<keyword evidence="14" id="KW-1185">Reference proteome</keyword>
<feature type="transmembrane region" description="Helical" evidence="12">
    <location>
        <begin position="12"/>
        <end position="34"/>
    </location>
</feature>
<evidence type="ECO:0000313" key="13">
    <source>
        <dbReference type="EMBL" id="KAK1334271.1"/>
    </source>
</evidence>
<comment type="subcellular location">
    <subcellularLocation>
        <location evidence="2">Cell membrane</location>
        <topology evidence="2">Multi-pass membrane protein</topology>
    </subcellularLocation>
</comment>
<keyword evidence="6 12" id="KW-1133">Transmembrane helix</keyword>
<keyword evidence="9" id="KW-0675">Receptor</keyword>
<accession>A0AA40HN24</accession>
<name>A0AA40HN24_CNENI</name>
<comment type="similarity">
    <text evidence="3">Belongs to the G-protein coupled receptor 1 family.</text>
</comment>
<keyword evidence="7" id="KW-0297">G-protein coupled receptor</keyword>
<feature type="compositionally biased region" description="Basic and acidic residues" evidence="11">
    <location>
        <begin position="125"/>
        <end position="146"/>
    </location>
</feature>
<dbReference type="AlphaFoldDB" id="A0AA40HN24"/>
<evidence type="ECO:0000313" key="14">
    <source>
        <dbReference type="Proteomes" id="UP001177744"/>
    </source>
</evidence>
<evidence type="ECO:0000256" key="6">
    <source>
        <dbReference type="ARBA" id="ARBA00022989"/>
    </source>
</evidence>
<evidence type="ECO:0000256" key="4">
    <source>
        <dbReference type="ARBA" id="ARBA00022475"/>
    </source>
</evidence>
<keyword evidence="5 12" id="KW-0812">Transmembrane</keyword>
<evidence type="ECO:0000256" key="9">
    <source>
        <dbReference type="ARBA" id="ARBA00023170"/>
    </source>
</evidence>
<dbReference type="FunFam" id="1.10.1220.70:FF:000001">
    <property type="entry name" value="Olfactory receptor"/>
    <property type="match status" value="1"/>
</dbReference>
<proteinExistence type="inferred from homology"/>
<dbReference type="Proteomes" id="UP001177744">
    <property type="component" value="Unassembled WGS sequence"/>
</dbReference>
<gene>
    <name evidence="13" type="ORF">QTO34_005274</name>
</gene>
<dbReference type="Gene3D" id="1.10.1220.70">
    <property type="match status" value="1"/>
</dbReference>
<evidence type="ECO:0000256" key="2">
    <source>
        <dbReference type="ARBA" id="ARBA00004651"/>
    </source>
</evidence>
<evidence type="ECO:0000256" key="11">
    <source>
        <dbReference type="SAM" id="MobiDB-lite"/>
    </source>
</evidence>
<evidence type="ECO:0000256" key="10">
    <source>
        <dbReference type="ARBA" id="ARBA00023224"/>
    </source>
</evidence>
<keyword evidence="10" id="KW-0807">Transducer</keyword>
<evidence type="ECO:0000256" key="7">
    <source>
        <dbReference type="ARBA" id="ARBA00023040"/>
    </source>
</evidence>
<keyword evidence="8 12" id="KW-0472">Membrane</keyword>
<dbReference type="GO" id="GO:0004930">
    <property type="term" value="F:G protein-coupled receptor activity"/>
    <property type="evidence" value="ECO:0007669"/>
    <property type="project" value="UniProtKB-KW"/>
</dbReference>